<comment type="caution">
    <text evidence="2">The sequence shown here is derived from an EMBL/GenBank/DDBJ whole genome shotgun (WGS) entry which is preliminary data.</text>
</comment>
<dbReference type="Proteomes" id="UP001294412">
    <property type="component" value="Unassembled WGS sequence"/>
</dbReference>
<accession>A0ABU5I0N8</accession>
<gene>
    <name evidence="2" type="ORF">U0C82_07355</name>
</gene>
<protein>
    <submittedName>
        <fullName evidence="2">Uncharacterized protein</fullName>
    </submittedName>
</protein>
<dbReference type="EMBL" id="JAXLPB010000002">
    <property type="protein sequence ID" value="MDY8108961.1"/>
    <property type="molecule type" value="Genomic_DNA"/>
</dbReference>
<dbReference type="RefSeq" id="WP_322186424.1">
    <property type="nucleotide sequence ID" value="NZ_JAXLPB010000002.1"/>
</dbReference>
<reference evidence="2 3" key="1">
    <citation type="submission" date="2023-12" db="EMBL/GenBank/DDBJ databases">
        <title>Description of Novel Strain Fulvimarina sp. 2208YS6-2-32 isolated from Uroteuthis (Photololigo) edulis.</title>
        <authorList>
            <person name="Park J.-S."/>
        </authorList>
    </citation>
    <scope>NUCLEOTIDE SEQUENCE [LARGE SCALE GENOMIC DNA]</scope>
    <source>
        <strain evidence="2 3">2208YS6-2-32</strain>
    </source>
</reference>
<name>A0ABU5I0N8_9HYPH</name>
<keyword evidence="3" id="KW-1185">Reference proteome</keyword>
<evidence type="ECO:0000313" key="2">
    <source>
        <dbReference type="EMBL" id="MDY8108961.1"/>
    </source>
</evidence>
<proteinExistence type="predicted"/>
<sequence>MKVVVRDIRPASNTKPACPIGGTADRSAVGSRTNAATRRIATDDLRIVKREPYRRPTGPLGSRAVRSFEPETGDLVNARLTDAAQTY</sequence>
<organism evidence="2 3">
    <name type="scientific">Fulvimarina uroteuthidis</name>
    <dbReference type="NCBI Taxonomy" id="3098149"/>
    <lineage>
        <taxon>Bacteria</taxon>
        <taxon>Pseudomonadati</taxon>
        <taxon>Pseudomonadota</taxon>
        <taxon>Alphaproteobacteria</taxon>
        <taxon>Hyphomicrobiales</taxon>
        <taxon>Aurantimonadaceae</taxon>
        <taxon>Fulvimarina</taxon>
    </lineage>
</organism>
<evidence type="ECO:0000313" key="3">
    <source>
        <dbReference type="Proteomes" id="UP001294412"/>
    </source>
</evidence>
<evidence type="ECO:0000256" key="1">
    <source>
        <dbReference type="SAM" id="MobiDB-lite"/>
    </source>
</evidence>
<feature type="region of interest" description="Disordered" evidence="1">
    <location>
        <begin position="14"/>
        <end position="35"/>
    </location>
</feature>